<dbReference type="EMBL" id="JAVGVR010000001">
    <property type="protein sequence ID" value="MDQ6598870.1"/>
    <property type="molecule type" value="Genomic_DNA"/>
</dbReference>
<evidence type="ECO:0000313" key="3">
    <source>
        <dbReference type="Proteomes" id="UP000295132"/>
    </source>
</evidence>
<keyword evidence="4" id="KW-1185">Reference proteome</keyword>
<evidence type="ECO:0000313" key="4">
    <source>
        <dbReference type="Proteomes" id="UP001178888"/>
    </source>
</evidence>
<evidence type="ECO:0000313" key="2">
    <source>
        <dbReference type="EMBL" id="TDK58224.1"/>
    </source>
</evidence>
<organism evidence="2 3">
    <name type="scientific">Bacillus salipaludis</name>
    <dbReference type="NCBI Taxonomy" id="2547811"/>
    <lineage>
        <taxon>Bacteria</taxon>
        <taxon>Bacillati</taxon>
        <taxon>Bacillota</taxon>
        <taxon>Bacilli</taxon>
        <taxon>Bacillales</taxon>
        <taxon>Bacillaceae</taxon>
        <taxon>Bacillus</taxon>
    </lineage>
</organism>
<comment type="caution">
    <text evidence="2">The sequence shown here is derived from an EMBL/GenBank/DDBJ whole genome shotgun (WGS) entry which is preliminary data.</text>
</comment>
<reference evidence="1" key="2">
    <citation type="submission" date="2023-08" db="EMBL/GenBank/DDBJ databases">
        <title>Nitrogen cycling bacteria in agricultural field soils.</title>
        <authorList>
            <person name="Jang J."/>
        </authorList>
    </citation>
    <scope>NUCLEOTIDE SEQUENCE</scope>
    <source>
        <strain evidence="1">PS3-36</strain>
    </source>
</reference>
<proteinExistence type="predicted"/>
<dbReference type="Proteomes" id="UP001178888">
    <property type="component" value="Unassembled WGS sequence"/>
</dbReference>
<dbReference type="AlphaFoldDB" id="A0A4R5VLX5"/>
<name>A0A4R5VLX5_9BACI</name>
<reference evidence="2 3" key="1">
    <citation type="submission" date="2019-03" db="EMBL/GenBank/DDBJ databases">
        <title>Bacillus niacini sp. nov. a Nicotinate-Metabolizing Mesophile Isolated from Soil.</title>
        <authorList>
            <person name="Zhang G."/>
        </authorList>
    </citation>
    <scope>NUCLEOTIDE SEQUENCE [LARGE SCALE GENOMIC DNA]</scope>
    <source>
        <strain evidence="2 3">WN066</strain>
    </source>
</reference>
<evidence type="ECO:0000313" key="1">
    <source>
        <dbReference type="EMBL" id="MDQ6598870.1"/>
    </source>
</evidence>
<dbReference type="EMBL" id="SMYO01000016">
    <property type="protein sequence ID" value="TDK58224.1"/>
    <property type="molecule type" value="Genomic_DNA"/>
</dbReference>
<protein>
    <submittedName>
        <fullName evidence="2">Uncharacterized protein</fullName>
    </submittedName>
</protein>
<dbReference type="Proteomes" id="UP000295132">
    <property type="component" value="Unassembled WGS sequence"/>
</dbReference>
<gene>
    <name evidence="2" type="ORF">E2K98_24470</name>
    <name evidence="1" type="ORF">RCG21_21360</name>
</gene>
<accession>A0A4R5VLX5</accession>
<dbReference type="RefSeq" id="WP_133338830.1">
    <property type="nucleotide sequence ID" value="NZ_JAVGVR010000001.1"/>
</dbReference>
<sequence>MKYEKQLLLMEMGVLDGLIVSKDFIHSVQESDAVLLPQAVKENVNTLEEYLKVRLPEEFQMLQSEVEGILKSISIEEMEDGSYATPFGSYQHGVVK</sequence>